<evidence type="ECO:0000256" key="1">
    <source>
        <dbReference type="ARBA" id="ARBA00008773"/>
    </source>
</evidence>
<evidence type="ECO:0000313" key="6">
    <source>
        <dbReference type="EMBL" id="KAK1397383.1"/>
    </source>
</evidence>
<keyword evidence="2 5" id="KW-0378">Hydrolase</keyword>
<organism evidence="6 7">
    <name type="scientific">Heracleum sosnowskyi</name>
    <dbReference type="NCBI Taxonomy" id="360622"/>
    <lineage>
        <taxon>Eukaryota</taxon>
        <taxon>Viridiplantae</taxon>
        <taxon>Streptophyta</taxon>
        <taxon>Embryophyta</taxon>
        <taxon>Tracheophyta</taxon>
        <taxon>Spermatophyta</taxon>
        <taxon>Magnoliopsida</taxon>
        <taxon>eudicotyledons</taxon>
        <taxon>Gunneridae</taxon>
        <taxon>Pentapetalae</taxon>
        <taxon>asterids</taxon>
        <taxon>campanulids</taxon>
        <taxon>Apiales</taxon>
        <taxon>Apiaceae</taxon>
        <taxon>Apioideae</taxon>
        <taxon>apioid superclade</taxon>
        <taxon>Tordylieae</taxon>
        <taxon>Tordyliinae</taxon>
        <taxon>Heracleum</taxon>
    </lineage>
</organism>
<dbReference type="GO" id="GO:0005975">
    <property type="term" value="P:carbohydrate metabolic process"/>
    <property type="evidence" value="ECO:0007669"/>
    <property type="project" value="InterPro"/>
</dbReference>
<reference evidence="6" key="1">
    <citation type="submission" date="2023-02" db="EMBL/GenBank/DDBJ databases">
        <title>Genome of toxic invasive species Heracleum sosnowskyi carries increased number of genes despite the absence of recent whole-genome duplications.</title>
        <authorList>
            <person name="Schelkunov M."/>
            <person name="Shtratnikova V."/>
            <person name="Makarenko M."/>
            <person name="Klepikova A."/>
            <person name="Omelchenko D."/>
            <person name="Novikova G."/>
            <person name="Obukhova E."/>
            <person name="Bogdanov V."/>
            <person name="Penin A."/>
            <person name="Logacheva M."/>
        </authorList>
    </citation>
    <scope>NUCLEOTIDE SEQUENCE</scope>
    <source>
        <strain evidence="6">Hsosn_3</strain>
        <tissue evidence="6">Leaf</tissue>
    </source>
</reference>
<dbReference type="SUPFAM" id="SSF51445">
    <property type="entry name" value="(Trans)glycosidases"/>
    <property type="match status" value="1"/>
</dbReference>
<accession>A0AAD8N7D3</accession>
<dbReference type="EMBL" id="JAUIZM010000002">
    <property type="protein sequence ID" value="KAK1397383.1"/>
    <property type="molecule type" value="Genomic_DNA"/>
</dbReference>
<protein>
    <submittedName>
        <fullName evidence="6">Glucan endo-1,3-beta-D-glucosidase</fullName>
    </submittedName>
</protein>
<evidence type="ECO:0000256" key="3">
    <source>
        <dbReference type="ARBA" id="ARBA00023295"/>
    </source>
</evidence>
<evidence type="ECO:0000313" key="7">
    <source>
        <dbReference type="Proteomes" id="UP001237642"/>
    </source>
</evidence>
<proteinExistence type="inferred from homology"/>
<evidence type="ECO:0000256" key="5">
    <source>
        <dbReference type="RuleBase" id="RU004336"/>
    </source>
</evidence>
<dbReference type="GO" id="GO:0004553">
    <property type="term" value="F:hydrolase activity, hydrolyzing O-glycosyl compounds"/>
    <property type="evidence" value="ECO:0007669"/>
    <property type="project" value="InterPro"/>
</dbReference>
<name>A0AAD8N7D3_9APIA</name>
<dbReference type="Proteomes" id="UP001237642">
    <property type="component" value="Unassembled WGS sequence"/>
</dbReference>
<dbReference type="InterPro" id="IPR000490">
    <property type="entry name" value="Glyco_hydro_17"/>
</dbReference>
<sequence>MQNIQNSLSSSAQFNHIQVTTAIDQSMVLNSQPFPPSQGVFNQEFLQFFDPIIRFLVNNKAPLLVNLHPYDSYLYNKGDIPLDLKKGATTSQDFRLQYIIFQRQNPLVQDGQLAYTNHFDSMLDSIYSALEKAGAASLDVVVSEIGWPTAGEDFSTTNEVAATHNNNLINHVRNGGTPKRPQKHIETYIFELFDEDKREKGRSYGIFNNNKQAKYQISFQSQ</sequence>
<dbReference type="AlphaFoldDB" id="A0AAD8N7D3"/>
<dbReference type="Gene3D" id="3.20.20.80">
    <property type="entry name" value="Glycosidases"/>
    <property type="match status" value="1"/>
</dbReference>
<keyword evidence="3 5" id="KW-0326">Glycosidase</keyword>
<gene>
    <name evidence="6" type="ORF">POM88_007246</name>
</gene>
<keyword evidence="7" id="KW-1185">Reference proteome</keyword>
<dbReference type="PANTHER" id="PTHR32227">
    <property type="entry name" value="GLUCAN ENDO-1,3-BETA-GLUCOSIDASE BG1-RELATED-RELATED"/>
    <property type="match status" value="1"/>
</dbReference>
<dbReference type="Pfam" id="PF00332">
    <property type="entry name" value="Glyco_hydro_17"/>
    <property type="match status" value="1"/>
</dbReference>
<reference evidence="6" key="2">
    <citation type="submission" date="2023-05" db="EMBL/GenBank/DDBJ databases">
        <authorList>
            <person name="Schelkunov M.I."/>
        </authorList>
    </citation>
    <scope>NUCLEOTIDE SEQUENCE</scope>
    <source>
        <strain evidence="6">Hsosn_3</strain>
        <tissue evidence="6">Leaf</tissue>
    </source>
</reference>
<comment type="similarity">
    <text evidence="1 4">Belongs to the glycosyl hydrolase 17 family.</text>
</comment>
<dbReference type="InterPro" id="IPR017853">
    <property type="entry name" value="GH"/>
</dbReference>
<evidence type="ECO:0000256" key="4">
    <source>
        <dbReference type="RuleBase" id="RU004335"/>
    </source>
</evidence>
<dbReference type="InterPro" id="IPR044965">
    <property type="entry name" value="Glyco_hydro_17_plant"/>
</dbReference>
<evidence type="ECO:0000256" key="2">
    <source>
        <dbReference type="ARBA" id="ARBA00022801"/>
    </source>
</evidence>
<dbReference type="PROSITE" id="PS00587">
    <property type="entry name" value="GLYCOSYL_HYDROL_F17"/>
    <property type="match status" value="1"/>
</dbReference>
<comment type="caution">
    <text evidence="6">The sequence shown here is derived from an EMBL/GenBank/DDBJ whole genome shotgun (WGS) entry which is preliminary data.</text>
</comment>